<dbReference type="Proteomes" id="UP001476247">
    <property type="component" value="Unassembled WGS sequence"/>
</dbReference>
<proteinExistence type="predicted"/>
<feature type="domain" description="Thioesterase" evidence="1">
    <location>
        <begin position="621"/>
        <end position="680"/>
    </location>
</feature>
<dbReference type="EMBL" id="BAABUJ010000038">
    <property type="protein sequence ID" value="GAA5804767.1"/>
    <property type="molecule type" value="Genomic_DNA"/>
</dbReference>
<dbReference type="InterPro" id="IPR001680">
    <property type="entry name" value="WD40_rpt"/>
</dbReference>
<gene>
    <name evidence="2" type="ORF">HPULCUR_010274</name>
</gene>
<name>A0ABP9YCS7_9FUNG</name>
<dbReference type="InterPro" id="IPR052061">
    <property type="entry name" value="PTE-AB_protein"/>
</dbReference>
<dbReference type="InterPro" id="IPR029069">
    <property type="entry name" value="HotDog_dom_sf"/>
</dbReference>
<accession>A0ABP9YCS7</accession>
<dbReference type="SUPFAM" id="SSF50978">
    <property type="entry name" value="WD40 repeat-like"/>
    <property type="match status" value="1"/>
</dbReference>
<dbReference type="InterPro" id="IPR015943">
    <property type="entry name" value="WD40/YVTN_repeat-like_dom_sf"/>
</dbReference>
<sequence>MVQHYQWPAPPNGVQYQLEGPYADFLHDCKDIYDQVVFKDIHALPDEWDIVTESEAEPYLPKRKEPVSVTVGIETKATIDLAAFGSIKLDDHFKYKKGFILNTGSSIWGLDFVPKVSANESNPFIQYLAVSGYKGCNEEHIGMNETQPTGTYKNSIQIWKLKLSVKEPEGQVPLLDLCLLHDFGVVFDLRWCPYGAYEEQGQYGLPKLGVLSFVCGDGTTRVVVVPHPDTVRQHMGVSSDQTVYMKIKRARCTLRVKGHIPMRISWGGHKKLAVGCTSGSVIIWDMVSLLSADNQSKAELECLPHILQSVLALDASVSSICWNGIRDPDRFVVAGFDGHVMVVDTNDPGLHLSLVRLRNIARTGAWVSHWPAVFYSDNDGVARGVMMIENGGNASLKYGYTPGICWDMCASEHHYQIALVTSLGWLRTSNIHQERSRYSLVNAMSVYKLDYSETTGGYRYVDGIGLQAKDSKKLSSYQQYGDTPMALQKVTWNPNRQTSGFIASGGVAGLCRIDFEGRAIDTSIQFVPSVDEEKFEYKQLNELIDQEESIALVNQLRQSKEWEEVIAYEYLSASARAHSLTATTLRGQDLIARRPVKFFNKDKTACVMAIHFGKNLCGHDGVIHGGLAATILDEMLAYVTIPSLPNTSGFTANLNVNYRRPISSDQWVIVHGELEKLEGRKAWGKAWIETVDQVPVLLTEATALYISPRTPGPVTDF</sequence>
<dbReference type="CDD" id="cd03443">
    <property type="entry name" value="PaaI_thioesterase"/>
    <property type="match status" value="1"/>
</dbReference>
<keyword evidence="3" id="KW-1185">Reference proteome</keyword>
<dbReference type="PANTHER" id="PTHR47260">
    <property type="entry name" value="UPF0644 PROTEIN PB2B4.06"/>
    <property type="match status" value="1"/>
</dbReference>
<dbReference type="PANTHER" id="PTHR47260:SF1">
    <property type="entry name" value="UPF0644 PROTEIN PB2B4.06"/>
    <property type="match status" value="1"/>
</dbReference>
<comment type="caution">
    <text evidence="2">The sequence shown here is derived from an EMBL/GenBank/DDBJ whole genome shotgun (WGS) entry which is preliminary data.</text>
</comment>
<evidence type="ECO:0000259" key="1">
    <source>
        <dbReference type="Pfam" id="PF03061"/>
    </source>
</evidence>
<dbReference type="InterPro" id="IPR006683">
    <property type="entry name" value="Thioestr_dom"/>
</dbReference>
<evidence type="ECO:0000313" key="3">
    <source>
        <dbReference type="Proteomes" id="UP001476247"/>
    </source>
</evidence>
<evidence type="ECO:0000313" key="2">
    <source>
        <dbReference type="EMBL" id="GAA5804767.1"/>
    </source>
</evidence>
<organism evidence="2 3">
    <name type="scientific">Helicostylum pulchrum</name>
    <dbReference type="NCBI Taxonomy" id="562976"/>
    <lineage>
        <taxon>Eukaryota</taxon>
        <taxon>Fungi</taxon>
        <taxon>Fungi incertae sedis</taxon>
        <taxon>Mucoromycota</taxon>
        <taxon>Mucoromycotina</taxon>
        <taxon>Mucoromycetes</taxon>
        <taxon>Mucorales</taxon>
        <taxon>Mucorineae</taxon>
        <taxon>Mucoraceae</taxon>
        <taxon>Helicostylum</taxon>
    </lineage>
</organism>
<dbReference type="SMART" id="SM00320">
    <property type="entry name" value="WD40"/>
    <property type="match status" value="2"/>
</dbReference>
<dbReference type="SUPFAM" id="SSF54637">
    <property type="entry name" value="Thioesterase/thiol ester dehydrase-isomerase"/>
    <property type="match status" value="1"/>
</dbReference>
<dbReference type="Gene3D" id="3.10.129.10">
    <property type="entry name" value="Hotdog Thioesterase"/>
    <property type="match status" value="1"/>
</dbReference>
<dbReference type="InterPro" id="IPR036322">
    <property type="entry name" value="WD40_repeat_dom_sf"/>
</dbReference>
<dbReference type="Gene3D" id="2.130.10.10">
    <property type="entry name" value="YVTN repeat-like/Quinoprotein amine dehydrogenase"/>
    <property type="match status" value="1"/>
</dbReference>
<protein>
    <recommendedName>
        <fullName evidence="1">Thioesterase domain-containing protein</fullName>
    </recommendedName>
</protein>
<dbReference type="Pfam" id="PF03061">
    <property type="entry name" value="4HBT"/>
    <property type="match status" value="1"/>
</dbReference>
<reference evidence="2 3" key="1">
    <citation type="submission" date="2024-04" db="EMBL/GenBank/DDBJ databases">
        <title>genome sequences of Mucor flavus KT1a and Helicostylum pulchrum KT1b strains isolation_sourced from the surface of a dry-aged beef.</title>
        <authorList>
            <person name="Toyotome T."/>
            <person name="Hosono M."/>
            <person name="Torimaru M."/>
            <person name="Fukuda K."/>
            <person name="Mikami N."/>
        </authorList>
    </citation>
    <scope>NUCLEOTIDE SEQUENCE [LARGE SCALE GENOMIC DNA]</scope>
    <source>
        <strain evidence="2 3">KT1b</strain>
    </source>
</reference>